<keyword evidence="2" id="KW-1185">Reference proteome</keyword>
<dbReference type="AlphaFoldDB" id="A0A1R3I4M5"/>
<reference evidence="2" key="1">
    <citation type="submission" date="2013-09" db="EMBL/GenBank/DDBJ databases">
        <title>Corchorus olitorius genome sequencing.</title>
        <authorList>
            <person name="Alam M."/>
            <person name="Haque M.S."/>
            <person name="Islam M.S."/>
            <person name="Emdad E.M."/>
            <person name="Islam M.M."/>
            <person name="Ahmed B."/>
            <person name="Halim A."/>
            <person name="Hossen Q.M.M."/>
            <person name="Hossain M.Z."/>
            <person name="Ahmed R."/>
            <person name="Khan M.M."/>
            <person name="Islam R."/>
            <person name="Rashid M.M."/>
            <person name="Khan S.A."/>
            <person name="Rahman M.S."/>
            <person name="Alam M."/>
            <person name="Yahiya A.S."/>
            <person name="Khan M.S."/>
            <person name="Azam M.S."/>
            <person name="Haque T."/>
            <person name="Lashkar M.Z.H."/>
            <person name="Akhand A.I."/>
            <person name="Morshed G."/>
            <person name="Roy S."/>
            <person name="Uddin K.S."/>
            <person name="Rabeya T."/>
            <person name="Hossain A.S."/>
            <person name="Chowdhury A."/>
            <person name="Snigdha A.R."/>
            <person name="Mortoza M.S."/>
            <person name="Matin S.A."/>
            <person name="Hoque S.M.E."/>
            <person name="Islam M.K."/>
            <person name="Roy D.K."/>
            <person name="Haider R."/>
            <person name="Moosa M.M."/>
            <person name="Elias S.M."/>
            <person name="Hasan A.M."/>
            <person name="Jahan S."/>
            <person name="Shafiuddin M."/>
            <person name="Mahmood N."/>
            <person name="Shommy N.S."/>
        </authorList>
    </citation>
    <scope>NUCLEOTIDE SEQUENCE [LARGE SCALE GENOMIC DNA]</scope>
    <source>
        <strain evidence="2">cv. O-4</strain>
    </source>
</reference>
<organism evidence="1 2">
    <name type="scientific">Corchorus olitorius</name>
    <dbReference type="NCBI Taxonomy" id="93759"/>
    <lineage>
        <taxon>Eukaryota</taxon>
        <taxon>Viridiplantae</taxon>
        <taxon>Streptophyta</taxon>
        <taxon>Embryophyta</taxon>
        <taxon>Tracheophyta</taxon>
        <taxon>Spermatophyta</taxon>
        <taxon>Magnoliopsida</taxon>
        <taxon>eudicotyledons</taxon>
        <taxon>Gunneridae</taxon>
        <taxon>Pentapetalae</taxon>
        <taxon>rosids</taxon>
        <taxon>malvids</taxon>
        <taxon>Malvales</taxon>
        <taxon>Malvaceae</taxon>
        <taxon>Grewioideae</taxon>
        <taxon>Apeibeae</taxon>
        <taxon>Corchorus</taxon>
    </lineage>
</organism>
<proteinExistence type="predicted"/>
<gene>
    <name evidence="1" type="ORF">COLO4_25090</name>
</gene>
<protein>
    <submittedName>
        <fullName evidence="1">Uncharacterized protein</fullName>
    </submittedName>
</protein>
<name>A0A1R3I4M5_9ROSI</name>
<comment type="caution">
    <text evidence="1">The sequence shown here is derived from an EMBL/GenBank/DDBJ whole genome shotgun (WGS) entry which is preliminary data.</text>
</comment>
<dbReference type="EMBL" id="AWUE01018914">
    <property type="protein sequence ID" value="OMO77556.1"/>
    <property type="molecule type" value="Genomic_DNA"/>
</dbReference>
<evidence type="ECO:0000313" key="2">
    <source>
        <dbReference type="Proteomes" id="UP000187203"/>
    </source>
</evidence>
<evidence type="ECO:0000313" key="1">
    <source>
        <dbReference type="EMBL" id="OMO77556.1"/>
    </source>
</evidence>
<sequence length="38" mass="4011">MGVELALMIQQVSSNSTLAAEWGLVVNSSLFKVIIFGG</sequence>
<dbReference type="Proteomes" id="UP000187203">
    <property type="component" value="Unassembled WGS sequence"/>
</dbReference>
<accession>A0A1R3I4M5</accession>